<protein>
    <recommendedName>
        <fullName evidence="4">NAD(P)-binding protein</fullName>
    </recommendedName>
</protein>
<evidence type="ECO:0008006" key="4">
    <source>
        <dbReference type="Google" id="ProtNLM"/>
    </source>
</evidence>
<dbReference type="AlphaFoldDB" id="A0A8E2JHG9"/>
<keyword evidence="1" id="KW-0560">Oxidoreductase</keyword>
<evidence type="ECO:0000313" key="3">
    <source>
        <dbReference type="Proteomes" id="UP000250266"/>
    </source>
</evidence>
<proteinExistence type="predicted"/>
<organism evidence="2 3">
    <name type="scientific">Lepidopterella palustris CBS 459.81</name>
    <dbReference type="NCBI Taxonomy" id="1314670"/>
    <lineage>
        <taxon>Eukaryota</taxon>
        <taxon>Fungi</taxon>
        <taxon>Dikarya</taxon>
        <taxon>Ascomycota</taxon>
        <taxon>Pezizomycotina</taxon>
        <taxon>Dothideomycetes</taxon>
        <taxon>Pleosporomycetidae</taxon>
        <taxon>Mytilinidiales</taxon>
        <taxon>Argynnaceae</taxon>
        <taxon>Lepidopterella</taxon>
    </lineage>
</organism>
<keyword evidence="3" id="KW-1185">Reference proteome</keyword>
<sequence length="221" mass="23661">MSSLSSFIYGQLFVSSPSPTTSFAGKLVIVTGRNTGHGLEAVRHFTRLVARAVILAVRNLSKGGAAKKCIGASTHCPAGTVQLAVRAEKERYRVDVLLKNAGIVTLKSAVAKGNELTLTPNAVAAFLETAREFGALPNLIVTASEMRPAEKYLVTVNCVNLALSFRAGKGLRLFLYFLKPALARTTEYGSRTLVHTASRASVWDNLMKKLEAIKPGVSSNL</sequence>
<dbReference type="Proteomes" id="UP000250266">
    <property type="component" value="Unassembled WGS sequence"/>
</dbReference>
<dbReference type="Gene3D" id="3.40.50.720">
    <property type="entry name" value="NAD(P)-binding Rossmann-like Domain"/>
    <property type="match status" value="1"/>
</dbReference>
<reference evidence="2 3" key="1">
    <citation type="journal article" date="2016" name="Nat. Commun.">
        <title>Ectomycorrhizal ecology is imprinted in the genome of the dominant symbiotic fungus Cenococcum geophilum.</title>
        <authorList>
            <consortium name="DOE Joint Genome Institute"/>
            <person name="Peter M."/>
            <person name="Kohler A."/>
            <person name="Ohm R.A."/>
            <person name="Kuo A."/>
            <person name="Krutzmann J."/>
            <person name="Morin E."/>
            <person name="Arend M."/>
            <person name="Barry K.W."/>
            <person name="Binder M."/>
            <person name="Choi C."/>
            <person name="Clum A."/>
            <person name="Copeland A."/>
            <person name="Grisel N."/>
            <person name="Haridas S."/>
            <person name="Kipfer T."/>
            <person name="LaButti K."/>
            <person name="Lindquist E."/>
            <person name="Lipzen A."/>
            <person name="Maire R."/>
            <person name="Meier B."/>
            <person name="Mihaltcheva S."/>
            <person name="Molinier V."/>
            <person name="Murat C."/>
            <person name="Poggeler S."/>
            <person name="Quandt C.A."/>
            <person name="Sperisen C."/>
            <person name="Tritt A."/>
            <person name="Tisserant E."/>
            <person name="Crous P.W."/>
            <person name="Henrissat B."/>
            <person name="Nehls U."/>
            <person name="Egli S."/>
            <person name="Spatafora J.W."/>
            <person name="Grigoriev I.V."/>
            <person name="Martin F.M."/>
        </authorList>
    </citation>
    <scope>NUCLEOTIDE SEQUENCE [LARGE SCALE GENOMIC DNA]</scope>
    <source>
        <strain evidence="2 3">CBS 459.81</strain>
    </source>
</reference>
<evidence type="ECO:0000313" key="2">
    <source>
        <dbReference type="EMBL" id="OCK82668.1"/>
    </source>
</evidence>
<name>A0A8E2JHG9_9PEZI</name>
<dbReference type="SUPFAM" id="SSF51735">
    <property type="entry name" value="NAD(P)-binding Rossmann-fold domains"/>
    <property type="match status" value="1"/>
</dbReference>
<dbReference type="InterPro" id="IPR036291">
    <property type="entry name" value="NAD(P)-bd_dom_sf"/>
</dbReference>
<dbReference type="PANTHER" id="PTHR43157">
    <property type="entry name" value="PHOSPHATIDYLINOSITOL-GLYCAN BIOSYNTHESIS CLASS F PROTEIN-RELATED"/>
    <property type="match status" value="1"/>
</dbReference>
<dbReference type="EMBL" id="KV744881">
    <property type="protein sequence ID" value="OCK82668.1"/>
    <property type="molecule type" value="Genomic_DNA"/>
</dbReference>
<evidence type="ECO:0000256" key="1">
    <source>
        <dbReference type="ARBA" id="ARBA00023002"/>
    </source>
</evidence>
<accession>A0A8E2JHG9</accession>
<dbReference type="GO" id="GO:0016491">
    <property type="term" value="F:oxidoreductase activity"/>
    <property type="evidence" value="ECO:0007669"/>
    <property type="project" value="UniProtKB-KW"/>
</dbReference>
<gene>
    <name evidence="2" type="ORF">K432DRAFT_433344</name>
</gene>
<dbReference type="OrthoDB" id="542013at2759"/>
<dbReference type="PANTHER" id="PTHR43157:SF31">
    <property type="entry name" value="PHOSPHATIDYLINOSITOL-GLYCAN BIOSYNTHESIS CLASS F PROTEIN"/>
    <property type="match status" value="1"/>
</dbReference>